<proteinExistence type="predicted"/>
<reference evidence="1" key="1">
    <citation type="journal article" date="2014" name="Front. Microbiol.">
        <title>High frequency of phylogenetically diverse reductive dehalogenase-homologous genes in deep subseafloor sedimentary metagenomes.</title>
        <authorList>
            <person name="Kawai M."/>
            <person name="Futagami T."/>
            <person name="Toyoda A."/>
            <person name="Takaki Y."/>
            <person name="Nishi S."/>
            <person name="Hori S."/>
            <person name="Arai W."/>
            <person name="Tsubouchi T."/>
            <person name="Morono Y."/>
            <person name="Uchiyama I."/>
            <person name="Ito T."/>
            <person name="Fujiyama A."/>
            <person name="Inagaki F."/>
            <person name="Takami H."/>
        </authorList>
    </citation>
    <scope>NUCLEOTIDE SEQUENCE</scope>
    <source>
        <strain evidence="1">Expedition CK06-06</strain>
    </source>
</reference>
<organism evidence="1">
    <name type="scientific">marine sediment metagenome</name>
    <dbReference type="NCBI Taxonomy" id="412755"/>
    <lineage>
        <taxon>unclassified sequences</taxon>
        <taxon>metagenomes</taxon>
        <taxon>ecological metagenomes</taxon>
    </lineage>
</organism>
<gene>
    <name evidence="1" type="ORF">S01H1_86213</name>
</gene>
<name>X0YCX4_9ZZZZ</name>
<sequence>WEKNTRYFNRSRESLRKDFRRHQGLVKIKEYSLKAEKI</sequence>
<dbReference type="AlphaFoldDB" id="X0YCX4"/>
<protein>
    <submittedName>
        <fullName evidence="1">Uncharacterized protein</fullName>
    </submittedName>
</protein>
<accession>X0YCX4</accession>
<feature type="non-terminal residue" evidence="1">
    <location>
        <position position="38"/>
    </location>
</feature>
<comment type="caution">
    <text evidence="1">The sequence shown here is derived from an EMBL/GenBank/DDBJ whole genome shotgun (WGS) entry which is preliminary data.</text>
</comment>
<feature type="non-terminal residue" evidence="1">
    <location>
        <position position="1"/>
    </location>
</feature>
<evidence type="ECO:0000313" key="1">
    <source>
        <dbReference type="EMBL" id="GAG46543.1"/>
    </source>
</evidence>
<dbReference type="EMBL" id="BARS01059593">
    <property type="protein sequence ID" value="GAG46543.1"/>
    <property type="molecule type" value="Genomic_DNA"/>
</dbReference>